<evidence type="ECO:0000313" key="2">
    <source>
        <dbReference type="EMBL" id="RGC43752.1"/>
    </source>
</evidence>
<keyword evidence="4" id="KW-1185">Reference proteome</keyword>
<organism evidence="1 3">
    <name type="scientific">Coprococcus catus</name>
    <dbReference type="NCBI Taxonomy" id="116085"/>
    <lineage>
        <taxon>Bacteria</taxon>
        <taxon>Bacillati</taxon>
        <taxon>Bacillota</taxon>
        <taxon>Clostridia</taxon>
        <taxon>Lachnospirales</taxon>
        <taxon>Lachnospiraceae</taxon>
        <taxon>Coprococcus</taxon>
    </lineage>
</organism>
<evidence type="ECO:0000313" key="3">
    <source>
        <dbReference type="Proteomes" id="UP000260773"/>
    </source>
</evidence>
<evidence type="ECO:0000313" key="4">
    <source>
        <dbReference type="Proteomes" id="UP000261231"/>
    </source>
</evidence>
<dbReference type="InterPro" id="IPR007358">
    <property type="entry name" value="Nucleoid_associated_NdpA"/>
</dbReference>
<evidence type="ECO:0008006" key="5">
    <source>
        <dbReference type="Google" id="ProtNLM"/>
    </source>
</evidence>
<protein>
    <recommendedName>
        <fullName evidence="5">Nucleoid-associated protein</fullName>
    </recommendedName>
</protein>
<dbReference type="Proteomes" id="UP000260773">
    <property type="component" value="Unassembled WGS sequence"/>
</dbReference>
<dbReference type="EMBL" id="QVFD01000021">
    <property type="protein sequence ID" value="RGC43752.1"/>
    <property type="molecule type" value="Genomic_DNA"/>
</dbReference>
<proteinExistence type="predicted"/>
<dbReference type="Pfam" id="PF04245">
    <property type="entry name" value="NA37"/>
    <property type="match status" value="1"/>
</dbReference>
<evidence type="ECO:0000313" key="1">
    <source>
        <dbReference type="EMBL" id="RGB79768.1"/>
    </source>
</evidence>
<reference evidence="3 4" key="1">
    <citation type="submission" date="2018-08" db="EMBL/GenBank/DDBJ databases">
        <title>A genome reference for cultivated species of the human gut microbiota.</title>
        <authorList>
            <person name="Zou Y."/>
            <person name="Xue W."/>
            <person name="Luo G."/>
        </authorList>
    </citation>
    <scope>NUCLEOTIDE SEQUENCE [LARGE SCALE GENOMIC DNA]</scope>
    <source>
        <strain evidence="1 3">AF45-17</strain>
        <strain evidence="2 4">AM28-39</strain>
    </source>
</reference>
<dbReference type="GO" id="GO:0009295">
    <property type="term" value="C:nucleoid"/>
    <property type="evidence" value="ECO:0007669"/>
    <property type="project" value="InterPro"/>
</dbReference>
<dbReference type="OrthoDB" id="3171075at2"/>
<dbReference type="Proteomes" id="UP000261231">
    <property type="component" value="Unassembled WGS sequence"/>
</dbReference>
<comment type="caution">
    <text evidence="1">The sequence shown here is derived from an EMBL/GenBank/DDBJ whole genome shotgun (WGS) entry which is preliminary data.</text>
</comment>
<accession>A0A3E2TN90</accession>
<dbReference type="AlphaFoldDB" id="A0A3E2TN90"/>
<name>A0A3E2TN90_9FIRM</name>
<gene>
    <name evidence="1" type="ORF">DW070_09060</name>
    <name evidence="2" type="ORF">DW747_15135</name>
</gene>
<dbReference type="EMBL" id="QVEP01000019">
    <property type="protein sequence ID" value="RGB79768.1"/>
    <property type="molecule type" value="Genomic_DNA"/>
</dbReference>
<sequence length="344" mass="39688">MGQSEQKMGGNNVKWQDVVIKKVFFCMFDTTLEVVPYSGYVPGDEDEMYRYLCQMVAKYYYHETSRKGFIHEESELQQILPETGDQFEAFVNCICDEIQDLMHANPEIQTGAGMFAWVTLEDQDYITFFKSNYQSRFLVAQDENSAVHWTLSHMILPGPSPKVNEYFYLNLNDNQAQVSDFECYIDGLKQNYLADQVLKLDFKPSEAVTVKAIDDSVVETIKHCYEEQAPQKIMEYKTIVADQVKEKGQIIVPELEEAVFKDNEQAAVLYQEVAEQQQIPKIPVYVSKKTERKLGKKQKLVTDSGIELLVPLELLKDESILEYHQNDDGKMSILIKEIGFIENK</sequence>